<dbReference type="Pfam" id="PF00293">
    <property type="entry name" value="NUDIX"/>
    <property type="match status" value="1"/>
</dbReference>
<proteinExistence type="predicted"/>
<name>A0A2H9TC83_9ZZZZ</name>
<dbReference type="SUPFAM" id="SSF55811">
    <property type="entry name" value="Nudix"/>
    <property type="match status" value="1"/>
</dbReference>
<dbReference type="AlphaFoldDB" id="A0A2H9TC83"/>
<dbReference type="EMBL" id="NSIT01000004">
    <property type="protein sequence ID" value="PJE80813.1"/>
    <property type="molecule type" value="Genomic_DNA"/>
</dbReference>
<evidence type="ECO:0000313" key="2">
    <source>
        <dbReference type="EMBL" id="PJE80813.1"/>
    </source>
</evidence>
<comment type="caution">
    <text evidence="2">The sequence shown here is derived from an EMBL/GenBank/DDBJ whole genome shotgun (WGS) entry which is preliminary data.</text>
</comment>
<dbReference type="InterPro" id="IPR000086">
    <property type="entry name" value="NUDIX_hydrolase_dom"/>
</dbReference>
<evidence type="ECO:0000259" key="1">
    <source>
        <dbReference type="Pfam" id="PF00293"/>
    </source>
</evidence>
<dbReference type="InterPro" id="IPR015797">
    <property type="entry name" value="NUDIX_hydrolase-like_dom_sf"/>
</dbReference>
<sequence>MSREILEESGYKASATKLVTIRDILKHPYHPKTPSHIIKLLFLCELKSEMPMISQEHNNEISDVDYFSPNQLPSLSEGRTIKADINLLLHHRNIPSLPTEYD</sequence>
<reference evidence="2" key="1">
    <citation type="journal article" date="2017" name="Appl. Environ. Microbiol.">
        <title>Molecular characterization of an Endozoicomonas-like organism causing infection in king scallop Pecten maximus L.</title>
        <authorList>
            <person name="Cano I."/>
            <person name="van Aerle R."/>
            <person name="Ross S."/>
            <person name="Verner-Jeffreys D.W."/>
            <person name="Paley R.K."/>
            <person name="Rimmer G."/>
            <person name="Ryder D."/>
            <person name="Hooper P."/>
            <person name="Stone D."/>
            <person name="Feist S.W."/>
        </authorList>
    </citation>
    <scope>NUCLEOTIDE SEQUENCE</scope>
</reference>
<feature type="domain" description="Nudix hydrolase" evidence="1">
    <location>
        <begin position="3"/>
        <end position="79"/>
    </location>
</feature>
<gene>
    <name evidence="2" type="ORF">CI610_00156</name>
</gene>
<organism evidence="2">
    <name type="scientific">invertebrate metagenome</name>
    <dbReference type="NCBI Taxonomy" id="1711999"/>
    <lineage>
        <taxon>unclassified sequences</taxon>
        <taxon>metagenomes</taxon>
        <taxon>organismal metagenomes</taxon>
    </lineage>
</organism>
<accession>A0A2H9TC83</accession>
<protein>
    <recommendedName>
        <fullName evidence="1">Nudix hydrolase domain-containing protein</fullName>
    </recommendedName>
</protein>
<dbReference type="Gene3D" id="3.90.79.10">
    <property type="entry name" value="Nucleoside Triphosphate Pyrophosphohydrolase"/>
    <property type="match status" value="1"/>
</dbReference>